<evidence type="ECO:0000313" key="2">
    <source>
        <dbReference type="Proteomes" id="UP000199477"/>
    </source>
</evidence>
<proteinExistence type="predicted"/>
<gene>
    <name evidence="1" type="ORF">SAMN02799615_00275</name>
</gene>
<keyword evidence="2" id="KW-1185">Reference proteome</keyword>
<dbReference type="EMBL" id="FONH01000001">
    <property type="protein sequence ID" value="SFE07217.1"/>
    <property type="molecule type" value="Genomic_DNA"/>
</dbReference>
<sequence length="62" mass="6498">MAQQGFKCGHQPCKCTVSAQGEFCSEHCRKAAGSQLQETLCGCGHPACGTSPQARPEEQSDG</sequence>
<accession>A0A1I1XIN0</accession>
<dbReference type="Proteomes" id="UP000199477">
    <property type="component" value="Unassembled WGS sequence"/>
</dbReference>
<reference evidence="2" key="1">
    <citation type="submission" date="2016-10" db="EMBL/GenBank/DDBJ databases">
        <authorList>
            <person name="Varghese N."/>
            <person name="Submissions S."/>
        </authorList>
    </citation>
    <scope>NUCLEOTIDE SEQUENCE [LARGE SCALE GENOMIC DNA]</scope>
    <source>
        <strain evidence="2">UNC178MFTsu3.1</strain>
    </source>
</reference>
<name>A0A1I1XIN0_9GAMM</name>
<dbReference type="AlphaFoldDB" id="A0A1I1XIN0"/>
<organism evidence="1 2">
    <name type="scientific">Dyella marensis</name>
    <dbReference type="NCBI Taxonomy" id="500610"/>
    <lineage>
        <taxon>Bacteria</taxon>
        <taxon>Pseudomonadati</taxon>
        <taxon>Pseudomonadota</taxon>
        <taxon>Gammaproteobacteria</taxon>
        <taxon>Lysobacterales</taxon>
        <taxon>Rhodanobacteraceae</taxon>
        <taxon>Dyella</taxon>
    </lineage>
</organism>
<dbReference type="RefSeq" id="WP_026634300.1">
    <property type="nucleotide sequence ID" value="NZ_FONH01000001.1"/>
</dbReference>
<protein>
    <submittedName>
        <fullName evidence="1">Uncharacterized protein</fullName>
    </submittedName>
</protein>
<dbReference type="STRING" id="500610.SAMN02799615_00275"/>
<evidence type="ECO:0000313" key="1">
    <source>
        <dbReference type="EMBL" id="SFE07217.1"/>
    </source>
</evidence>